<dbReference type="EMBL" id="MLFU01000060">
    <property type="protein sequence ID" value="KAK1488904.1"/>
    <property type="molecule type" value="Genomic_DNA"/>
</dbReference>
<keyword evidence="1" id="KW-1133">Transmembrane helix</keyword>
<keyword evidence="1" id="KW-0812">Transmembrane</keyword>
<organism evidence="2 3">
    <name type="scientific">Colletotrichum tamarilloi</name>
    <dbReference type="NCBI Taxonomy" id="1209934"/>
    <lineage>
        <taxon>Eukaryota</taxon>
        <taxon>Fungi</taxon>
        <taxon>Dikarya</taxon>
        <taxon>Ascomycota</taxon>
        <taxon>Pezizomycotina</taxon>
        <taxon>Sordariomycetes</taxon>
        <taxon>Hypocreomycetidae</taxon>
        <taxon>Glomerellales</taxon>
        <taxon>Glomerellaceae</taxon>
        <taxon>Colletotrichum</taxon>
        <taxon>Colletotrichum acutatum species complex</taxon>
    </lineage>
</organism>
<reference evidence="2 3" key="1">
    <citation type="submission" date="2016-10" db="EMBL/GenBank/DDBJ databases">
        <title>The genome sequence of Colletotrichum fioriniae PJ7.</title>
        <authorList>
            <person name="Baroncelli R."/>
        </authorList>
    </citation>
    <scope>NUCLEOTIDE SEQUENCE [LARGE SCALE GENOMIC DNA]</scope>
    <source>
        <strain evidence="2 3">Tom-12</strain>
    </source>
</reference>
<name>A0ABQ9QXQ0_9PEZI</name>
<comment type="caution">
    <text evidence="2">The sequence shown here is derived from an EMBL/GenBank/DDBJ whole genome shotgun (WGS) entry which is preliminary data.</text>
</comment>
<feature type="transmembrane region" description="Helical" evidence="1">
    <location>
        <begin position="83"/>
        <end position="105"/>
    </location>
</feature>
<dbReference type="Proteomes" id="UP001227543">
    <property type="component" value="Unassembled WGS sequence"/>
</dbReference>
<keyword evidence="1" id="KW-0472">Membrane</keyword>
<evidence type="ECO:0000313" key="2">
    <source>
        <dbReference type="EMBL" id="KAK1488904.1"/>
    </source>
</evidence>
<feature type="transmembrane region" description="Helical" evidence="1">
    <location>
        <begin position="37"/>
        <end position="63"/>
    </location>
</feature>
<evidence type="ECO:0000313" key="3">
    <source>
        <dbReference type="Proteomes" id="UP001227543"/>
    </source>
</evidence>
<keyword evidence="3" id="KW-1185">Reference proteome</keyword>
<dbReference type="GeneID" id="85411634"/>
<dbReference type="RefSeq" id="XP_060377966.1">
    <property type="nucleotide sequence ID" value="XM_060527396.1"/>
</dbReference>
<protein>
    <submittedName>
        <fullName evidence="2">Uncharacterized protein</fullName>
    </submittedName>
</protein>
<proteinExistence type="predicted"/>
<accession>A0ABQ9QXQ0</accession>
<evidence type="ECO:0000256" key="1">
    <source>
        <dbReference type="SAM" id="Phobius"/>
    </source>
</evidence>
<gene>
    <name evidence="2" type="ORF">CTAM01_11385</name>
</gene>
<sequence length="134" mass="15330">MGSLRVCANNAQVDYYHYEVVLDACPKNHPWQISVRAAMFTMAAMVRIPPLFGLCSSFVLCFYRRNRKAWQVTWLKKVAKGAVISYATFNFICVWGAWLRLVVFLEAPVKKTEDAWSLGQALPSPLGHRSWWSS</sequence>